<dbReference type="GO" id="GO:0008353">
    <property type="term" value="F:RNA polymerase II CTD heptapeptide repeat kinase activity"/>
    <property type="evidence" value="ECO:0007669"/>
    <property type="project" value="TreeGrafter"/>
</dbReference>
<proteinExistence type="predicted"/>
<dbReference type="Proteomes" id="UP000824120">
    <property type="component" value="Chromosome 7"/>
</dbReference>
<dbReference type="Gene3D" id="3.30.200.20">
    <property type="entry name" value="Phosphorylase Kinase, domain 1"/>
    <property type="match status" value="1"/>
</dbReference>
<feature type="region of interest" description="Disordered" evidence="4">
    <location>
        <begin position="1"/>
        <end position="53"/>
    </location>
</feature>
<feature type="compositionally biased region" description="Basic and acidic residues" evidence="4">
    <location>
        <begin position="29"/>
        <end position="41"/>
    </location>
</feature>
<dbReference type="Pfam" id="PF00069">
    <property type="entry name" value="Pkinase"/>
    <property type="match status" value="2"/>
</dbReference>
<evidence type="ECO:0000259" key="5">
    <source>
        <dbReference type="PROSITE" id="PS50011"/>
    </source>
</evidence>
<evidence type="ECO:0000313" key="7">
    <source>
        <dbReference type="Proteomes" id="UP000824120"/>
    </source>
</evidence>
<feature type="region of interest" description="Disordered" evidence="4">
    <location>
        <begin position="457"/>
        <end position="476"/>
    </location>
</feature>
<evidence type="ECO:0000256" key="3">
    <source>
        <dbReference type="PROSITE-ProRule" id="PRU10141"/>
    </source>
</evidence>
<feature type="binding site" evidence="3">
    <location>
        <position position="122"/>
    </location>
    <ligand>
        <name>ATP</name>
        <dbReference type="ChEBI" id="CHEBI:30616"/>
    </ligand>
</feature>
<feature type="compositionally biased region" description="Polar residues" evidence="4">
    <location>
        <begin position="378"/>
        <end position="393"/>
    </location>
</feature>
<dbReference type="PROSITE" id="PS50011">
    <property type="entry name" value="PROTEIN_KINASE_DOM"/>
    <property type="match status" value="1"/>
</dbReference>
<dbReference type="AlphaFoldDB" id="A0A9J5Y4X0"/>
<dbReference type="Gene3D" id="1.10.510.10">
    <property type="entry name" value="Transferase(Phosphotransferase) domain 1"/>
    <property type="match status" value="1"/>
</dbReference>
<dbReference type="GO" id="GO:0005634">
    <property type="term" value="C:nucleus"/>
    <property type="evidence" value="ECO:0007669"/>
    <property type="project" value="TreeGrafter"/>
</dbReference>
<feature type="region of interest" description="Disordered" evidence="4">
    <location>
        <begin position="373"/>
        <end position="393"/>
    </location>
</feature>
<sequence length="610" mass="68716">MGSSHGKISTNRDESVKASLITKSGLNREVTKGIEDQKEENSSTMRKRLNPRLSRGIPKGLESELVAAGWPKWLVDVASEALIGWLPRIPDTVEKIHKIGQGSYSNVYKARDCLLNKIVVLKKVCADNLDPGSFKFMAREIVLLRRLGDHPNVIKLEGVVPSKMACSLVFDCMEYDLKGIQEQKGVKLSEPEIKCYMNQLLKGLDHCHSRDFGLSTFFDPEQSIPLTNIIGTLWYRPPELLLGLNHYGAGVDLWGVGCVLGELFTGKPIMPGKTEFEQLYYIFKLCGSPSDECWLKSDLPNASILKPQMPYRRQIQATFHDLPAPAVGLMDTLLSIEPEYRGTAALALQGLQRSVDRRRLRNRLEKTNEKVSGGVLNEGTNSYTQRSATTHQSDNQRVIWKEPIHYHDIKGKKKWTGPSPDESDKMQDLLRECNDTILKAVTRGRLEKGLIAKVNAHDSNGKKSHSVGSSTNMQGLPRKHWTMFDKEKKVEGEGNNSKLEKNQLIEQLLPPAESDGLNFLEDNHYCGPLSSTSKPIDVDQILREHDRQIQESVERAKQQKKLEEKEEILHTRRRKPNPRLSRGVPKRIEGELVSTGWPNWLVAVASEALI</sequence>
<dbReference type="GO" id="GO:0032968">
    <property type="term" value="P:positive regulation of transcription elongation by RNA polymerase II"/>
    <property type="evidence" value="ECO:0007669"/>
    <property type="project" value="TreeGrafter"/>
</dbReference>
<dbReference type="OrthoDB" id="1277279at2759"/>
<dbReference type="GO" id="GO:0005524">
    <property type="term" value="F:ATP binding"/>
    <property type="evidence" value="ECO:0007669"/>
    <property type="project" value="UniProtKB-UniRule"/>
</dbReference>
<dbReference type="PANTHER" id="PTHR24056">
    <property type="entry name" value="CELL DIVISION PROTEIN KINASE"/>
    <property type="match status" value="1"/>
</dbReference>
<evidence type="ECO:0000256" key="1">
    <source>
        <dbReference type="ARBA" id="ARBA00022741"/>
    </source>
</evidence>
<feature type="domain" description="Protein kinase" evidence="5">
    <location>
        <begin position="93"/>
        <end position="355"/>
    </location>
</feature>
<dbReference type="InterPro" id="IPR050108">
    <property type="entry name" value="CDK"/>
</dbReference>
<dbReference type="GO" id="GO:0000307">
    <property type="term" value="C:cyclin-dependent protein kinase holoenzyme complex"/>
    <property type="evidence" value="ECO:0007669"/>
    <property type="project" value="TreeGrafter"/>
</dbReference>
<accession>A0A9J5Y4X0</accession>
<name>A0A9J5Y4X0_SOLCO</name>
<dbReference type="PANTHER" id="PTHR24056:SF526">
    <property type="entry name" value="PROTEIN KINASE DOMAIN-CONTAINING PROTEIN"/>
    <property type="match status" value="1"/>
</dbReference>
<dbReference type="EMBL" id="JACXVP010000007">
    <property type="protein sequence ID" value="KAG5594284.1"/>
    <property type="molecule type" value="Genomic_DNA"/>
</dbReference>
<dbReference type="SUPFAM" id="SSF56112">
    <property type="entry name" value="Protein kinase-like (PK-like)"/>
    <property type="match status" value="1"/>
</dbReference>
<keyword evidence="7" id="KW-1185">Reference proteome</keyword>
<keyword evidence="1 3" id="KW-0547">Nucleotide-binding</keyword>
<reference evidence="6 7" key="1">
    <citation type="submission" date="2020-09" db="EMBL/GenBank/DDBJ databases">
        <title>De no assembly of potato wild relative species, Solanum commersonii.</title>
        <authorList>
            <person name="Cho K."/>
        </authorList>
    </citation>
    <scope>NUCLEOTIDE SEQUENCE [LARGE SCALE GENOMIC DNA]</scope>
    <source>
        <strain evidence="6">LZ3.2</strain>
        <tissue evidence="6">Leaf</tissue>
    </source>
</reference>
<protein>
    <recommendedName>
        <fullName evidence="5">Protein kinase domain-containing protein</fullName>
    </recommendedName>
</protein>
<evidence type="ECO:0000256" key="2">
    <source>
        <dbReference type="ARBA" id="ARBA00022840"/>
    </source>
</evidence>
<dbReference type="InterPro" id="IPR017441">
    <property type="entry name" value="Protein_kinase_ATP_BS"/>
</dbReference>
<organism evidence="6 7">
    <name type="scientific">Solanum commersonii</name>
    <name type="common">Commerson's wild potato</name>
    <name type="synonym">Commerson's nightshade</name>
    <dbReference type="NCBI Taxonomy" id="4109"/>
    <lineage>
        <taxon>Eukaryota</taxon>
        <taxon>Viridiplantae</taxon>
        <taxon>Streptophyta</taxon>
        <taxon>Embryophyta</taxon>
        <taxon>Tracheophyta</taxon>
        <taxon>Spermatophyta</taxon>
        <taxon>Magnoliopsida</taxon>
        <taxon>eudicotyledons</taxon>
        <taxon>Gunneridae</taxon>
        <taxon>Pentapetalae</taxon>
        <taxon>asterids</taxon>
        <taxon>lamiids</taxon>
        <taxon>Solanales</taxon>
        <taxon>Solanaceae</taxon>
        <taxon>Solanoideae</taxon>
        <taxon>Solaneae</taxon>
        <taxon>Solanum</taxon>
    </lineage>
</organism>
<evidence type="ECO:0000256" key="4">
    <source>
        <dbReference type="SAM" id="MobiDB-lite"/>
    </source>
</evidence>
<gene>
    <name evidence="6" type="ORF">H5410_035516</name>
</gene>
<dbReference type="InterPro" id="IPR011009">
    <property type="entry name" value="Kinase-like_dom_sf"/>
</dbReference>
<comment type="caution">
    <text evidence="6">The sequence shown here is derived from an EMBL/GenBank/DDBJ whole genome shotgun (WGS) entry which is preliminary data.</text>
</comment>
<evidence type="ECO:0000313" key="6">
    <source>
        <dbReference type="EMBL" id="KAG5594284.1"/>
    </source>
</evidence>
<dbReference type="PROSITE" id="PS00107">
    <property type="entry name" value="PROTEIN_KINASE_ATP"/>
    <property type="match status" value="1"/>
</dbReference>
<dbReference type="InterPro" id="IPR000719">
    <property type="entry name" value="Prot_kinase_dom"/>
</dbReference>
<keyword evidence="2 3" id="KW-0067">ATP-binding</keyword>